<reference evidence="2" key="1">
    <citation type="submission" date="2019-06" db="EMBL/GenBank/DDBJ databases">
        <authorList>
            <person name="Gan P."/>
            <person name="Shirasu K."/>
        </authorList>
    </citation>
    <scope>NUCLEOTIDE SEQUENCE [LARGE SCALE GENOMIC DNA]</scope>
    <source>
        <strain evidence="2">CAD2</strain>
    </source>
</reference>
<feature type="region of interest" description="Disordered" evidence="1">
    <location>
        <begin position="271"/>
        <end position="298"/>
    </location>
</feature>
<gene>
    <name evidence="2" type="ORF">CGCSCA2_v011394</name>
</gene>
<accession>A0A9P5BSU5</accession>
<dbReference type="OrthoDB" id="4843821at2759"/>
<dbReference type="Proteomes" id="UP000711996">
    <property type="component" value="Unassembled WGS sequence"/>
</dbReference>
<feature type="region of interest" description="Disordered" evidence="1">
    <location>
        <begin position="155"/>
        <end position="174"/>
    </location>
</feature>
<feature type="region of interest" description="Disordered" evidence="1">
    <location>
        <begin position="474"/>
        <end position="517"/>
    </location>
</feature>
<evidence type="ECO:0000313" key="2">
    <source>
        <dbReference type="EMBL" id="KAF4850635.1"/>
    </source>
</evidence>
<feature type="compositionally biased region" description="Basic and acidic residues" evidence="1">
    <location>
        <begin position="474"/>
        <end position="492"/>
    </location>
</feature>
<sequence>MENSRPPIGGPTAETTPFQGGGLMEESIGHQSACQIGCDGCSQDSQQSVTVCGDDCHDHGDNTVSVPVVDRNSNTIYPPSCDSSAHGGYGLAVSAQGPASQGPASAQLPTLNYQPTKSYFTTDMAASRGYFDPIRSASRVPSYVPSYSFPPVPTRSLLPPGPPVTPDSPTSSVPLRYVNNESPPRVGNDHHIQYDFFTWWLDENQDLSLDKDVEYYSGDESSYVYSSEESDSCSNEEEEEWNSSDELDWEGFQEFSAPLFKEYAIETTMGNEHTTNETSDDDESQEESQRECTPSHENGYDDVVFLYAIEKSEIEHVGRQGNPNGKTTMRASGACKRKLEAEETVEKHEDNDSNNENPRATTRVCIAQRPRAKADGDEIRFLETSEILAGTPNHCGIDSVCNDDMPIMSRSDEQNSEQLYHQLELICELSRMGPGIASSDAPIYSSICNAISGMAVAALHAADSEGLLERFESGRSEAKEKVEVRSPARANEEIGGLEVPVGKPTSEDLGDIYSSSG</sequence>
<feature type="compositionally biased region" description="Acidic residues" evidence="1">
    <location>
        <begin position="228"/>
        <end position="245"/>
    </location>
</feature>
<proteinExistence type="predicted"/>
<dbReference type="EMBL" id="QPMT01000045">
    <property type="protein sequence ID" value="KAF4850635.1"/>
    <property type="molecule type" value="Genomic_DNA"/>
</dbReference>
<comment type="caution">
    <text evidence="2">The sequence shown here is derived from an EMBL/GenBank/DDBJ whole genome shotgun (WGS) entry which is preliminary data.</text>
</comment>
<dbReference type="AlphaFoldDB" id="A0A9P5BSU5"/>
<feature type="region of interest" description="Disordered" evidence="1">
    <location>
        <begin position="221"/>
        <end position="245"/>
    </location>
</feature>
<feature type="compositionally biased region" description="Polar residues" evidence="1">
    <location>
        <begin position="321"/>
        <end position="330"/>
    </location>
</feature>
<feature type="region of interest" description="Disordered" evidence="1">
    <location>
        <begin position="1"/>
        <end position="24"/>
    </location>
</feature>
<name>A0A9P5BSU5_COLSI</name>
<feature type="compositionally biased region" description="Pro residues" evidence="1">
    <location>
        <begin position="155"/>
        <end position="166"/>
    </location>
</feature>
<evidence type="ECO:0000256" key="1">
    <source>
        <dbReference type="SAM" id="MobiDB-lite"/>
    </source>
</evidence>
<protein>
    <submittedName>
        <fullName evidence="2">Uncharacterized protein</fullName>
    </submittedName>
</protein>
<organism evidence="2 3">
    <name type="scientific">Colletotrichum siamense</name>
    <name type="common">Anthracnose fungus</name>
    <dbReference type="NCBI Taxonomy" id="690259"/>
    <lineage>
        <taxon>Eukaryota</taxon>
        <taxon>Fungi</taxon>
        <taxon>Dikarya</taxon>
        <taxon>Ascomycota</taxon>
        <taxon>Pezizomycotina</taxon>
        <taxon>Sordariomycetes</taxon>
        <taxon>Hypocreomycetidae</taxon>
        <taxon>Glomerellales</taxon>
        <taxon>Glomerellaceae</taxon>
        <taxon>Colletotrichum</taxon>
        <taxon>Colletotrichum gloeosporioides species complex</taxon>
    </lineage>
</organism>
<feature type="compositionally biased region" description="Basic and acidic residues" evidence="1">
    <location>
        <begin position="337"/>
        <end position="351"/>
    </location>
</feature>
<keyword evidence="3" id="KW-1185">Reference proteome</keyword>
<evidence type="ECO:0000313" key="3">
    <source>
        <dbReference type="Proteomes" id="UP000711996"/>
    </source>
</evidence>
<feature type="region of interest" description="Disordered" evidence="1">
    <location>
        <begin position="317"/>
        <end position="358"/>
    </location>
</feature>